<accession>A0ABV9JKH5</accession>
<evidence type="ECO:0000313" key="2">
    <source>
        <dbReference type="EMBL" id="MFC4654756.1"/>
    </source>
</evidence>
<feature type="transmembrane region" description="Helical" evidence="1">
    <location>
        <begin position="78"/>
        <end position="100"/>
    </location>
</feature>
<sequence>MALPRSEKAPFWLRLLSAAAVVVALCALLLGTYNASLTQLEYSRLTGVMLIALVFALQPDLYWAVLQGKAQLNSAPKALNALFYSGVFMLVFSALAGLVLSGKL</sequence>
<proteinExistence type="predicted"/>
<comment type="caution">
    <text evidence="2">The sequence shown here is derived from an EMBL/GenBank/DDBJ whole genome shotgun (WGS) entry which is preliminary data.</text>
</comment>
<keyword evidence="3" id="KW-1185">Reference proteome</keyword>
<feature type="transmembrane region" description="Helical" evidence="1">
    <location>
        <begin position="45"/>
        <end position="66"/>
    </location>
</feature>
<keyword evidence="1" id="KW-0812">Transmembrane</keyword>
<name>A0ABV9JKH5_9GAMM</name>
<feature type="transmembrane region" description="Helical" evidence="1">
    <location>
        <begin position="12"/>
        <end position="33"/>
    </location>
</feature>
<dbReference type="Proteomes" id="UP001595962">
    <property type="component" value="Unassembled WGS sequence"/>
</dbReference>
<dbReference type="RefSeq" id="WP_377332832.1">
    <property type="nucleotide sequence ID" value="NZ_JBHSGB010000006.1"/>
</dbReference>
<reference evidence="3" key="1">
    <citation type="journal article" date="2019" name="Int. J. Syst. Evol. Microbiol.">
        <title>The Global Catalogue of Microorganisms (GCM) 10K type strain sequencing project: providing services to taxonomists for standard genome sequencing and annotation.</title>
        <authorList>
            <consortium name="The Broad Institute Genomics Platform"/>
            <consortium name="The Broad Institute Genome Sequencing Center for Infectious Disease"/>
            <person name="Wu L."/>
            <person name="Ma J."/>
        </authorList>
    </citation>
    <scope>NUCLEOTIDE SEQUENCE [LARGE SCALE GENOMIC DNA]</scope>
    <source>
        <strain evidence="3">DT28</strain>
    </source>
</reference>
<evidence type="ECO:0000313" key="3">
    <source>
        <dbReference type="Proteomes" id="UP001595962"/>
    </source>
</evidence>
<organism evidence="2 3">
    <name type="scientific">Rheinheimera marina</name>
    <dbReference type="NCBI Taxonomy" id="1774958"/>
    <lineage>
        <taxon>Bacteria</taxon>
        <taxon>Pseudomonadati</taxon>
        <taxon>Pseudomonadota</taxon>
        <taxon>Gammaproteobacteria</taxon>
        <taxon>Chromatiales</taxon>
        <taxon>Chromatiaceae</taxon>
        <taxon>Rheinheimera</taxon>
    </lineage>
</organism>
<gene>
    <name evidence="2" type="ORF">ACFO3I_06980</name>
</gene>
<protein>
    <submittedName>
        <fullName evidence="2">Uncharacterized protein</fullName>
    </submittedName>
</protein>
<keyword evidence="1" id="KW-1133">Transmembrane helix</keyword>
<evidence type="ECO:0000256" key="1">
    <source>
        <dbReference type="SAM" id="Phobius"/>
    </source>
</evidence>
<keyword evidence="1" id="KW-0472">Membrane</keyword>
<dbReference type="EMBL" id="JBHSGB010000006">
    <property type="protein sequence ID" value="MFC4654756.1"/>
    <property type="molecule type" value="Genomic_DNA"/>
</dbReference>